<organism evidence="1 2">
    <name type="scientific">Pistacia integerrima</name>
    <dbReference type="NCBI Taxonomy" id="434235"/>
    <lineage>
        <taxon>Eukaryota</taxon>
        <taxon>Viridiplantae</taxon>
        <taxon>Streptophyta</taxon>
        <taxon>Embryophyta</taxon>
        <taxon>Tracheophyta</taxon>
        <taxon>Spermatophyta</taxon>
        <taxon>Magnoliopsida</taxon>
        <taxon>eudicotyledons</taxon>
        <taxon>Gunneridae</taxon>
        <taxon>Pentapetalae</taxon>
        <taxon>rosids</taxon>
        <taxon>malvids</taxon>
        <taxon>Sapindales</taxon>
        <taxon>Anacardiaceae</taxon>
        <taxon>Pistacia</taxon>
    </lineage>
</organism>
<proteinExistence type="predicted"/>
<reference evidence="2" key="1">
    <citation type="journal article" date="2023" name="G3 (Bethesda)">
        <title>Genome assembly and association tests identify interacting loci associated with vigor, precocity, and sex in interspecific pistachio rootstocks.</title>
        <authorList>
            <person name="Palmer W."/>
            <person name="Jacygrad E."/>
            <person name="Sagayaradj S."/>
            <person name="Cavanaugh K."/>
            <person name="Han R."/>
            <person name="Bertier L."/>
            <person name="Beede B."/>
            <person name="Kafkas S."/>
            <person name="Golino D."/>
            <person name="Preece J."/>
            <person name="Michelmore R."/>
        </authorList>
    </citation>
    <scope>NUCLEOTIDE SEQUENCE [LARGE SCALE GENOMIC DNA]</scope>
</reference>
<gene>
    <name evidence="1" type="ORF">Pint_16699</name>
</gene>
<dbReference type="Proteomes" id="UP001163603">
    <property type="component" value="Chromosome 2"/>
</dbReference>
<name>A0ACC0ZGA3_9ROSI</name>
<accession>A0ACC0ZGA3</accession>
<comment type="caution">
    <text evidence="1">The sequence shown here is derived from an EMBL/GenBank/DDBJ whole genome shotgun (WGS) entry which is preliminary data.</text>
</comment>
<keyword evidence="2" id="KW-1185">Reference proteome</keyword>
<evidence type="ECO:0000313" key="1">
    <source>
        <dbReference type="EMBL" id="KAJ0049563.1"/>
    </source>
</evidence>
<dbReference type="EMBL" id="CM047737">
    <property type="protein sequence ID" value="KAJ0049563.1"/>
    <property type="molecule type" value="Genomic_DNA"/>
</dbReference>
<protein>
    <submittedName>
        <fullName evidence="1">Uncharacterized protein</fullName>
    </submittedName>
</protein>
<evidence type="ECO:0000313" key="2">
    <source>
        <dbReference type="Proteomes" id="UP001163603"/>
    </source>
</evidence>
<sequence length="100" mass="11044">MYGDGNSETIVPGSKSNSQGFKTWKTIAFSKFLNLIDGYKTSLYAHAYQQFYHNCIISGIVGLIFGDATVIIQSSTLIIEKSNNSVEKYAVTAPVRSIRQ</sequence>